<dbReference type="AlphaFoldDB" id="A0A8H3GB33"/>
<evidence type="ECO:0000313" key="1">
    <source>
        <dbReference type="EMBL" id="CAF9938249.1"/>
    </source>
</evidence>
<dbReference type="EMBL" id="CAJPDT010000107">
    <property type="protein sequence ID" value="CAF9938249.1"/>
    <property type="molecule type" value="Genomic_DNA"/>
</dbReference>
<feature type="non-terminal residue" evidence="1">
    <location>
        <position position="149"/>
    </location>
</feature>
<organism evidence="1 2">
    <name type="scientific">Imshaugia aleurites</name>
    <dbReference type="NCBI Taxonomy" id="172621"/>
    <lineage>
        <taxon>Eukaryota</taxon>
        <taxon>Fungi</taxon>
        <taxon>Dikarya</taxon>
        <taxon>Ascomycota</taxon>
        <taxon>Pezizomycotina</taxon>
        <taxon>Lecanoromycetes</taxon>
        <taxon>OSLEUM clade</taxon>
        <taxon>Lecanoromycetidae</taxon>
        <taxon>Lecanorales</taxon>
        <taxon>Lecanorineae</taxon>
        <taxon>Parmeliaceae</taxon>
        <taxon>Imshaugia</taxon>
    </lineage>
</organism>
<evidence type="ECO:0000313" key="2">
    <source>
        <dbReference type="Proteomes" id="UP000664534"/>
    </source>
</evidence>
<proteinExistence type="predicted"/>
<name>A0A8H3GB33_9LECA</name>
<protein>
    <recommendedName>
        <fullName evidence="3">Fungal N-terminal domain-containing protein</fullName>
    </recommendedName>
</protein>
<sequence length="149" mass="17035">MADALGGPATLLDLISTTTELITACYDYRRALKDHALKDLLILMEELASFRQTLENLMRVFDSQDERRHTLLANVSLVNGTHGLLHFCNQEINDLLKRLKPKTGDRSFREDSRLLRNIRWPLTLKKTQWAIESIKAHQHTLALAITASQ</sequence>
<comment type="caution">
    <text evidence="1">The sequence shown here is derived from an EMBL/GenBank/DDBJ whole genome shotgun (WGS) entry which is preliminary data.</text>
</comment>
<keyword evidence="2" id="KW-1185">Reference proteome</keyword>
<dbReference type="Proteomes" id="UP000664534">
    <property type="component" value="Unassembled WGS sequence"/>
</dbReference>
<accession>A0A8H3GB33</accession>
<evidence type="ECO:0008006" key="3">
    <source>
        <dbReference type="Google" id="ProtNLM"/>
    </source>
</evidence>
<reference evidence="1" key="1">
    <citation type="submission" date="2021-03" db="EMBL/GenBank/DDBJ databases">
        <authorList>
            <person name="Tagirdzhanova G."/>
        </authorList>
    </citation>
    <scope>NUCLEOTIDE SEQUENCE</scope>
</reference>
<gene>
    <name evidence="1" type="ORF">IMSHALPRED_000727</name>
</gene>